<feature type="compositionally biased region" description="Basic residues" evidence="1">
    <location>
        <begin position="44"/>
        <end position="53"/>
    </location>
</feature>
<reference evidence="2" key="1">
    <citation type="submission" date="2019-12" db="EMBL/GenBank/DDBJ databases">
        <title>Genome sequencing and annotation of Brassica cretica.</title>
        <authorList>
            <person name="Studholme D.J."/>
            <person name="Sarris P.F."/>
        </authorList>
    </citation>
    <scope>NUCLEOTIDE SEQUENCE</scope>
    <source>
        <strain evidence="2">PFS-102/07</strain>
        <tissue evidence="2">Leaf</tissue>
    </source>
</reference>
<evidence type="ECO:0000313" key="2">
    <source>
        <dbReference type="EMBL" id="KAF2612365.1"/>
    </source>
</evidence>
<protein>
    <submittedName>
        <fullName evidence="2">Uncharacterized protein</fullName>
    </submittedName>
</protein>
<sequence length="53" mass="6035">MGLDTDFSPDGEEKLTETLSQAEPNHTGTGQSRQRKEEAATQVHPRRRRQDQI</sequence>
<dbReference type="AlphaFoldDB" id="A0A8S9LY88"/>
<comment type="caution">
    <text evidence="2">The sequence shown here is derived from an EMBL/GenBank/DDBJ whole genome shotgun (WGS) entry which is preliminary data.</text>
</comment>
<feature type="region of interest" description="Disordered" evidence="1">
    <location>
        <begin position="1"/>
        <end position="53"/>
    </location>
</feature>
<accession>A0A8S9LY88</accession>
<dbReference type="EMBL" id="QGKY02000089">
    <property type="protein sequence ID" value="KAF2612365.1"/>
    <property type="molecule type" value="Genomic_DNA"/>
</dbReference>
<name>A0A8S9LY88_BRACR</name>
<proteinExistence type="predicted"/>
<feature type="compositionally biased region" description="Polar residues" evidence="1">
    <location>
        <begin position="17"/>
        <end position="32"/>
    </location>
</feature>
<gene>
    <name evidence="2" type="ORF">F2Q70_00010303</name>
</gene>
<organism evidence="2">
    <name type="scientific">Brassica cretica</name>
    <name type="common">Mustard</name>
    <dbReference type="NCBI Taxonomy" id="69181"/>
    <lineage>
        <taxon>Eukaryota</taxon>
        <taxon>Viridiplantae</taxon>
        <taxon>Streptophyta</taxon>
        <taxon>Embryophyta</taxon>
        <taxon>Tracheophyta</taxon>
        <taxon>Spermatophyta</taxon>
        <taxon>Magnoliopsida</taxon>
        <taxon>eudicotyledons</taxon>
        <taxon>Gunneridae</taxon>
        <taxon>Pentapetalae</taxon>
        <taxon>rosids</taxon>
        <taxon>malvids</taxon>
        <taxon>Brassicales</taxon>
        <taxon>Brassicaceae</taxon>
        <taxon>Brassiceae</taxon>
        <taxon>Brassica</taxon>
    </lineage>
</organism>
<evidence type="ECO:0000256" key="1">
    <source>
        <dbReference type="SAM" id="MobiDB-lite"/>
    </source>
</evidence>